<dbReference type="RefSeq" id="WP_258335185.1">
    <property type="nucleotide sequence ID" value="NZ_JANRHJ010000001.1"/>
</dbReference>
<keyword evidence="3" id="KW-0804">Transcription</keyword>
<gene>
    <name evidence="5" type="ORF">NW209_01390</name>
</gene>
<accession>A0AAW5N1Y2</accession>
<dbReference type="Proteomes" id="UP001204579">
    <property type="component" value="Unassembled WGS sequence"/>
</dbReference>
<dbReference type="InterPro" id="IPR016032">
    <property type="entry name" value="Sig_transdc_resp-reg_C-effctor"/>
</dbReference>
<proteinExistence type="predicted"/>
<dbReference type="AlphaFoldDB" id="A0AAW5N1Y2"/>
<reference evidence="5 6" key="1">
    <citation type="submission" date="2022-08" db="EMBL/GenBank/DDBJ databases">
        <authorList>
            <person name="Zeman M."/>
            <person name="Kubasova T."/>
        </authorList>
    </citation>
    <scope>NUCLEOTIDE SEQUENCE [LARGE SCALE GENOMIC DNA]</scope>
    <source>
        <strain evidence="5 6">ET62</strain>
    </source>
</reference>
<keyword evidence="1" id="KW-0805">Transcription regulation</keyword>
<comment type="caution">
    <text evidence="5">The sequence shown here is derived from an EMBL/GenBank/DDBJ whole genome shotgun (WGS) entry which is preliminary data.</text>
</comment>
<evidence type="ECO:0000313" key="5">
    <source>
        <dbReference type="EMBL" id="MCR8872683.1"/>
    </source>
</evidence>
<keyword evidence="2" id="KW-0238">DNA-binding</keyword>
<dbReference type="Gene3D" id="1.10.10.10">
    <property type="entry name" value="Winged helix-like DNA-binding domain superfamily/Winged helix DNA-binding domain"/>
    <property type="match status" value="1"/>
</dbReference>
<dbReference type="SUPFAM" id="SSF46894">
    <property type="entry name" value="C-terminal effector domain of the bipartite response regulators"/>
    <property type="match status" value="1"/>
</dbReference>
<dbReference type="Pfam" id="PF00196">
    <property type="entry name" value="GerE"/>
    <property type="match status" value="1"/>
</dbReference>
<evidence type="ECO:0000256" key="2">
    <source>
        <dbReference type="ARBA" id="ARBA00023125"/>
    </source>
</evidence>
<dbReference type="SMART" id="SM00421">
    <property type="entry name" value="HTH_LUXR"/>
    <property type="match status" value="1"/>
</dbReference>
<dbReference type="PRINTS" id="PR00038">
    <property type="entry name" value="HTHLUXR"/>
</dbReference>
<sequence length="252" mass="29264">MDIIDKLNKELLKQNFMGHSYTSSELDKYREVAHRYACMENAISVLSDMQTNISYIYYGGFAEALGLKETEKIDCIHSIWEEGIFSLIHPDDLYQKNLQELKFFHFIKHQPKNKRKDFYLINKLRIKDATGHYHSTLHRLFYIPVKNAPNAMWLALCLYTPLSLEMPGKSAVVYSVTGQLIELKNKDSTQILSEREKQVLRLIHQGWTSKQIAEILTISIHTVNRHRQEILGKLQVKNSIEACRIAKDLGVL</sequence>
<evidence type="ECO:0000256" key="3">
    <source>
        <dbReference type="ARBA" id="ARBA00023163"/>
    </source>
</evidence>
<evidence type="ECO:0000256" key="1">
    <source>
        <dbReference type="ARBA" id="ARBA00023015"/>
    </source>
</evidence>
<dbReference type="EMBL" id="JANRHJ010000001">
    <property type="protein sequence ID" value="MCR8872683.1"/>
    <property type="molecule type" value="Genomic_DNA"/>
</dbReference>
<protein>
    <submittedName>
        <fullName evidence="5">Helix-turn-helix transcriptional regulator</fullName>
    </submittedName>
</protein>
<name>A0AAW5N1Y2_9BACT</name>
<dbReference type="GO" id="GO:0006355">
    <property type="term" value="P:regulation of DNA-templated transcription"/>
    <property type="evidence" value="ECO:0007669"/>
    <property type="project" value="InterPro"/>
</dbReference>
<dbReference type="InterPro" id="IPR036388">
    <property type="entry name" value="WH-like_DNA-bd_sf"/>
</dbReference>
<keyword evidence="6" id="KW-1185">Reference proteome</keyword>
<dbReference type="GO" id="GO:0003677">
    <property type="term" value="F:DNA binding"/>
    <property type="evidence" value="ECO:0007669"/>
    <property type="project" value="UniProtKB-KW"/>
</dbReference>
<feature type="domain" description="HTH luxR-type" evidence="4">
    <location>
        <begin position="185"/>
        <end position="250"/>
    </location>
</feature>
<dbReference type="PANTHER" id="PTHR44688:SF16">
    <property type="entry name" value="DNA-BINDING TRANSCRIPTIONAL ACTIVATOR DEVR_DOSR"/>
    <property type="match status" value="1"/>
</dbReference>
<dbReference type="PANTHER" id="PTHR44688">
    <property type="entry name" value="DNA-BINDING TRANSCRIPTIONAL ACTIVATOR DEVR_DOSR"/>
    <property type="match status" value="1"/>
</dbReference>
<organism evidence="5 6">
    <name type="scientific">Phocaeicola barnesiae</name>
    <dbReference type="NCBI Taxonomy" id="376804"/>
    <lineage>
        <taxon>Bacteria</taxon>
        <taxon>Pseudomonadati</taxon>
        <taxon>Bacteroidota</taxon>
        <taxon>Bacteroidia</taxon>
        <taxon>Bacteroidales</taxon>
        <taxon>Bacteroidaceae</taxon>
        <taxon>Phocaeicola</taxon>
    </lineage>
</organism>
<evidence type="ECO:0000313" key="6">
    <source>
        <dbReference type="Proteomes" id="UP001204579"/>
    </source>
</evidence>
<dbReference type="InterPro" id="IPR000792">
    <property type="entry name" value="Tscrpt_reg_LuxR_C"/>
</dbReference>
<evidence type="ECO:0000259" key="4">
    <source>
        <dbReference type="PROSITE" id="PS50043"/>
    </source>
</evidence>
<dbReference type="PROSITE" id="PS50043">
    <property type="entry name" value="HTH_LUXR_2"/>
    <property type="match status" value="1"/>
</dbReference>
<dbReference type="CDD" id="cd06170">
    <property type="entry name" value="LuxR_C_like"/>
    <property type="match status" value="1"/>
</dbReference>
<dbReference type="Gene3D" id="3.30.450.20">
    <property type="entry name" value="PAS domain"/>
    <property type="match status" value="1"/>
</dbReference>